<feature type="transmembrane region" description="Helical" evidence="5">
    <location>
        <begin position="33"/>
        <end position="55"/>
    </location>
</feature>
<proteinExistence type="predicted"/>
<dbReference type="SUPFAM" id="SSF103481">
    <property type="entry name" value="Multidrug resistance efflux transporter EmrE"/>
    <property type="match status" value="2"/>
</dbReference>
<name>A0A8B6X3F5_9BURK</name>
<feature type="transmembrane region" description="Helical" evidence="5">
    <location>
        <begin position="67"/>
        <end position="86"/>
    </location>
</feature>
<keyword evidence="3 5" id="KW-1133">Transmembrane helix</keyword>
<evidence type="ECO:0000256" key="1">
    <source>
        <dbReference type="ARBA" id="ARBA00004141"/>
    </source>
</evidence>
<keyword evidence="7" id="KW-1185">Reference proteome</keyword>
<evidence type="ECO:0000313" key="8">
    <source>
        <dbReference type="RefSeq" id="WP_028311240.1"/>
    </source>
</evidence>
<reference evidence="8" key="1">
    <citation type="journal article" date="2001" name="Eur. J. Biochem.">
        <title>The drug/metabolite transporter superfamily.</title>
        <authorList>
            <person name="Jack D.L."/>
            <person name="Yang N.M."/>
            <person name="Saier M.H. Jr."/>
        </authorList>
    </citation>
    <scope>NUCLEOTIDE SEQUENCE</scope>
</reference>
<keyword evidence="2 5" id="KW-0812">Transmembrane</keyword>
<comment type="subcellular location">
    <subcellularLocation>
        <location evidence="1">Membrane</location>
        <topology evidence="1">Multi-pass membrane protein</topology>
    </subcellularLocation>
</comment>
<dbReference type="OrthoDB" id="9810556at2"/>
<dbReference type="PANTHER" id="PTHR32322:SF9">
    <property type="entry name" value="AMINO-ACID METABOLITE EFFLUX PUMP-RELATED"/>
    <property type="match status" value="1"/>
</dbReference>
<evidence type="ECO:0000256" key="2">
    <source>
        <dbReference type="ARBA" id="ARBA00022692"/>
    </source>
</evidence>
<dbReference type="Pfam" id="PF00892">
    <property type="entry name" value="EamA"/>
    <property type="match status" value="2"/>
</dbReference>
<keyword evidence="4 5" id="KW-0472">Membrane</keyword>
<evidence type="ECO:0000256" key="3">
    <source>
        <dbReference type="ARBA" id="ARBA00022989"/>
    </source>
</evidence>
<protein>
    <submittedName>
        <fullName evidence="8">DMT family transporter</fullName>
    </submittedName>
</protein>
<sequence>MNTASLLRLLCLSAIWGASFPLMRHGVPALGAGWMSFCRIGLGALFLCAVAWRLGRALDWRAHWRHYLFLGLFNTALPFVLIGVAARTLPSSMLAILNATAPTWATLIGAAMAGGGLAPTRLAGLGCGVLGVTLIAGVESLHLPAGAPLAIAASLGAALSYGVSSVYAKSARAVEPVANASGSLWAATAFALLMALSAPLPAALPGPTVLAGVLALGVLCSGLAYLLYFRLVADVGAASALTVTFLVPVFGMLWGVVFLGERIGWHTVAGSGLVLVGTGLVTGFRLPWPARAERGN</sequence>
<dbReference type="RefSeq" id="WP_028311240.1">
    <property type="nucleotide sequence ID" value="NZ_AXWS01000008.1"/>
</dbReference>
<reference evidence="8" key="2">
    <citation type="submission" date="2025-08" db="UniProtKB">
        <authorList>
            <consortium name="RefSeq"/>
        </authorList>
    </citation>
    <scope>IDENTIFICATION</scope>
</reference>
<dbReference type="InterPro" id="IPR037185">
    <property type="entry name" value="EmrE-like"/>
</dbReference>
<evidence type="ECO:0000256" key="4">
    <source>
        <dbReference type="ARBA" id="ARBA00023136"/>
    </source>
</evidence>
<feature type="domain" description="EamA" evidence="6">
    <location>
        <begin position="8"/>
        <end position="136"/>
    </location>
</feature>
<dbReference type="InterPro" id="IPR000620">
    <property type="entry name" value="EamA_dom"/>
</dbReference>
<feature type="transmembrane region" description="Helical" evidence="5">
    <location>
        <begin position="149"/>
        <end position="168"/>
    </location>
</feature>
<evidence type="ECO:0000256" key="5">
    <source>
        <dbReference type="SAM" id="Phobius"/>
    </source>
</evidence>
<evidence type="ECO:0000259" key="6">
    <source>
        <dbReference type="Pfam" id="PF00892"/>
    </source>
</evidence>
<dbReference type="Proteomes" id="UP000675920">
    <property type="component" value="Unplaced"/>
</dbReference>
<feature type="transmembrane region" description="Helical" evidence="5">
    <location>
        <begin position="235"/>
        <end position="257"/>
    </location>
</feature>
<accession>A0A8B6X3F5</accession>
<organism evidence="7 8">
    <name type="scientific">Derxia gummosa DSM 723</name>
    <dbReference type="NCBI Taxonomy" id="1121388"/>
    <lineage>
        <taxon>Bacteria</taxon>
        <taxon>Pseudomonadati</taxon>
        <taxon>Pseudomonadota</taxon>
        <taxon>Betaproteobacteria</taxon>
        <taxon>Burkholderiales</taxon>
        <taxon>Alcaligenaceae</taxon>
        <taxon>Derxia</taxon>
    </lineage>
</organism>
<dbReference type="AlphaFoldDB" id="A0A8B6X3F5"/>
<feature type="transmembrane region" description="Helical" evidence="5">
    <location>
        <begin position="263"/>
        <end position="284"/>
    </location>
</feature>
<dbReference type="InterPro" id="IPR050638">
    <property type="entry name" value="AA-Vitamin_Transporters"/>
</dbReference>
<feature type="transmembrane region" description="Helical" evidence="5">
    <location>
        <begin position="92"/>
        <end position="115"/>
    </location>
</feature>
<feature type="transmembrane region" description="Helical" evidence="5">
    <location>
        <begin position="208"/>
        <end position="228"/>
    </location>
</feature>
<feature type="domain" description="EamA" evidence="6">
    <location>
        <begin position="150"/>
        <end position="282"/>
    </location>
</feature>
<feature type="transmembrane region" description="Helical" evidence="5">
    <location>
        <begin position="122"/>
        <end position="143"/>
    </location>
</feature>
<feature type="transmembrane region" description="Helical" evidence="5">
    <location>
        <begin position="180"/>
        <end position="202"/>
    </location>
</feature>
<dbReference type="GO" id="GO:0016020">
    <property type="term" value="C:membrane"/>
    <property type="evidence" value="ECO:0007669"/>
    <property type="project" value="UniProtKB-SubCell"/>
</dbReference>
<dbReference type="PANTHER" id="PTHR32322">
    <property type="entry name" value="INNER MEMBRANE TRANSPORTER"/>
    <property type="match status" value="1"/>
</dbReference>
<evidence type="ECO:0000313" key="7">
    <source>
        <dbReference type="Proteomes" id="UP000675920"/>
    </source>
</evidence>